<dbReference type="EMBL" id="CP012332">
    <property type="protein sequence ID" value="AKU90114.1"/>
    <property type="molecule type" value="Genomic_DNA"/>
</dbReference>
<keyword evidence="5" id="KW-0671">Queuosine biosynthesis</keyword>
<name>A0A0K1PAH2_9BACT</name>
<dbReference type="GO" id="GO:0008616">
    <property type="term" value="P:tRNA queuosine(34) biosynthetic process"/>
    <property type="evidence" value="ECO:0007669"/>
    <property type="project" value="UniProtKB-KW"/>
</dbReference>
<gene>
    <name evidence="11" type="ORF">AKJ08_0501</name>
</gene>
<dbReference type="Pfam" id="PF08331">
    <property type="entry name" value="QueG_DUF1730"/>
    <property type="match status" value="1"/>
</dbReference>
<protein>
    <submittedName>
        <fullName evidence="11">Epoxyqueuosine (OQ) reductase QueG</fullName>
    </submittedName>
</protein>
<dbReference type="Gene3D" id="1.25.10.10">
    <property type="entry name" value="Leucine-rich Repeat Variant"/>
    <property type="match status" value="1"/>
</dbReference>
<evidence type="ECO:0000256" key="3">
    <source>
        <dbReference type="ARBA" id="ARBA00022694"/>
    </source>
</evidence>
<feature type="domain" description="4Fe-4S ferredoxin-type" evidence="10">
    <location>
        <begin position="171"/>
        <end position="200"/>
    </location>
</feature>
<keyword evidence="1" id="KW-0004">4Fe-4S</keyword>
<proteinExistence type="predicted"/>
<dbReference type="NCBIfam" id="TIGR00276">
    <property type="entry name" value="tRNA epoxyqueuosine(34) reductase QueG"/>
    <property type="match status" value="1"/>
</dbReference>
<evidence type="ECO:0000256" key="2">
    <source>
        <dbReference type="ARBA" id="ARBA00022490"/>
    </source>
</evidence>
<dbReference type="STRING" id="1391653.AKJ08_0501"/>
<dbReference type="Pfam" id="PF13484">
    <property type="entry name" value="Fer4_16"/>
    <property type="match status" value="1"/>
</dbReference>
<dbReference type="Gene3D" id="3.30.70.20">
    <property type="match status" value="1"/>
</dbReference>
<reference evidence="11 12" key="1">
    <citation type="submission" date="2015-08" db="EMBL/GenBank/DDBJ databases">
        <authorList>
            <person name="Babu N.S."/>
            <person name="Beckwith C.J."/>
            <person name="Beseler K.G."/>
            <person name="Brison A."/>
            <person name="Carone J.V."/>
            <person name="Caskin T.P."/>
            <person name="Diamond M."/>
            <person name="Durham M.E."/>
            <person name="Foxe J.M."/>
            <person name="Go M."/>
            <person name="Henderson B.A."/>
            <person name="Jones I.B."/>
            <person name="McGettigan J.A."/>
            <person name="Micheletti S.J."/>
            <person name="Nasrallah M.E."/>
            <person name="Ortiz D."/>
            <person name="Piller C.R."/>
            <person name="Privatt S.R."/>
            <person name="Schneider S.L."/>
            <person name="Sharp S."/>
            <person name="Smith T.C."/>
            <person name="Stanton J.D."/>
            <person name="Ullery H.E."/>
            <person name="Wilson R.J."/>
            <person name="Serrano M.G."/>
            <person name="Buck G."/>
            <person name="Lee V."/>
            <person name="Wang Y."/>
            <person name="Carvalho R."/>
            <person name="Voegtly L."/>
            <person name="Shi R."/>
            <person name="Duckworth R."/>
            <person name="Johnson A."/>
            <person name="Loviza R."/>
            <person name="Walstead R."/>
            <person name="Shah Z."/>
            <person name="Kiflezghi M."/>
            <person name="Wade K."/>
            <person name="Ball S.L."/>
            <person name="Bradley K.W."/>
            <person name="Asai D.J."/>
            <person name="Bowman C.A."/>
            <person name="Russell D.A."/>
            <person name="Pope W.H."/>
            <person name="Jacobs-Sera D."/>
            <person name="Hendrix R.W."/>
            <person name="Hatfull G.F."/>
        </authorList>
    </citation>
    <scope>NUCLEOTIDE SEQUENCE [LARGE SCALE GENOMIC DNA]</scope>
    <source>
        <strain evidence="11 12">DSM 27710</strain>
    </source>
</reference>
<keyword evidence="6" id="KW-0560">Oxidoreductase</keyword>
<dbReference type="GO" id="GO:0046872">
    <property type="term" value="F:metal ion binding"/>
    <property type="evidence" value="ECO:0007669"/>
    <property type="project" value="UniProtKB-KW"/>
</dbReference>
<dbReference type="PROSITE" id="PS00198">
    <property type="entry name" value="4FE4S_FER_1"/>
    <property type="match status" value="1"/>
</dbReference>
<dbReference type="RefSeq" id="WP_240475416.1">
    <property type="nucleotide sequence ID" value="NZ_CP012332.1"/>
</dbReference>
<dbReference type="Proteomes" id="UP000055590">
    <property type="component" value="Chromosome"/>
</dbReference>
<dbReference type="GO" id="GO:0052693">
    <property type="term" value="F:epoxyqueuosine reductase activity"/>
    <property type="evidence" value="ECO:0007669"/>
    <property type="project" value="TreeGrafter"/>
</dbReference>
<dbReference type="GO" id="GO:0051539">
    <property type="term" value="F:4 iron, 4 sulfur cluster binding"/>
    <property type="evidence" value="ECO:0007669"/>
    <property type="project" value="UniProtKB-KW"/>
</dbReference>
<evidence type="ECO:0000256" key="8">
    <source>
        <dbReference type="ARBA" id="ARBA00023014"/>
    </source>
</evidence>
<sequence>MMLSAEDRGALLRRLGREAGFDLVGLAPARALDPSPFEQYFAEGLHADMEWMRDERRVDPRLLLPGAKTVAVFALSYFDPAASPGRVARYARGTDYHSILRRKLRKLRKALAAADPGVRTYGSVDWGPIAEKPWAQAAGLGWIGKNGCLITRSHGSWVVLGALVLDQECLPYDEPHRDFCGDCAACLPSCPTRAFPRPYVVDASRCLSYQTIENRGAVPDELKEGTSGWIFGCDACQEVCPWNRRFAEPTREAGFLPRTQALWDVPLARLISMDHAEWSGRARGTAMARPKHFGTVRNALLAAGESGDLSLVDACATRLDDPHEGVRDAAEWAVRRLGSDPDELRRAAEALPPCGAGLDDTSSHGDDGAP</sequence>
<keyword evidence="8" id="KW-0411">Iron-sulfur</keyword>
<dbReference type="InterPro" id="IPR011989">
    <property type="entry name" value="ARM-like"/>
</dbReference>
<keyword evidence="7" id="KW-0408">Iron</keyword>
<dbReference type="InterPro" id="IPR013542">
    <property type="entry name" value="QueG_DUF1730"/>
</dbReference>
<evidence type="ECO:0000256" key="9">
    <source>
        <dbReference type="SAM" id="MobiDB-lite"/>
    </source>
</evidence>
<evidence type="ECO:0000256" key="6">
    <source>
        <dbReference type="ARBA" id="ARBA00023002"/>
    </source>
</evidence>
<keyword evidence="4" id="KW-0479">Metal-binding</keyword>
<evidence type="ECO:0000256" key="5">
    <source>
        <dbReference type="ARBA" id="ARBA00022785"/>
    </source>
</evidence>
<keyword evidence="3" id="KW-0819">tRNA processing</keyword>
<keyword evidence="12" id="KW-1185">Reference proteome</keyword>
<dbReference type="PANTHER" id="PTHR30002:SF4">
    <property type="entry name" value="EPOXYQUEUOSINE REDUCTASE"/>
    <property type="match status" value="1"/>
</dbReference>
<organism evidence="11 12">
    <name type="scientific">Vulgatibacter incomptus</name>
    <dbReference type="NCBI Taxonomy" id="1391653"/>
    <lineage>
        <taxon>Bacteria</taxon>
        <taxon>Pseudomonadati</taxon>
        <taxon>Myxococcota</taxon>
        <taxon>Myxococcia</taxon>
        <taxon>Myxococcales</taxon>
        <taxon>Cystobacterineae</taxon>
        <taxon>Vulgatibacteraceae</taxon>
        <taxon>Vulgatibacter</taxon>
    </lineage>
</organism>
<dbReference type="PROSITE" id="PS51379">
    <property type="entry name" value="4FE4S_FER_2"/>
    <property type="match status" value="1"/>
</dbReference>
<dbReference type="InterPro" id="IPR004453">
    <property type="entry name" value="QueG"/>
</dbReference>
<dbReference type="PATRIC" id="fig|1391653.3.peg.519"/>
<evidence type="ECO:0000259" key="10">
    <source>
        <dbReference type="PROSITE" id="PS51379"/>
    </source>
</evidence>
<dbReference type="AlphaFoldDB" id="A0A0K1PAH2"/>
<accession>A0A0K1PAH2</accession>
<keyword evidence="2" id="KW-0963">Cytoplasm</keyword>
<dbReference type="InterPro" id="IPR017900">
    <property type="entry name" value="4Fe4S_Fe_S_CS"/>
</dbReference>
<dbReference type="SUPFAM" id="SSF46548">
    <property type="entry name" value="alpha-helical ferredoxin"/>
    <property type="match status" value="1"/>
</dbReference>
<evidence type="ECO:0000256" key="4">
    <source>
        <dbReference type="ARBA" id="ARBA00022723"/>
    </source>
</evidence>
<evidence type="ECO:0000313" key="12">
    <source>
        <dbReference type="Proteomes" id="UP000055590"/>
    </source>
</evidence>
<dbReference type="KEGG" id="vin:AKJ08_0501"/>
<dbReference type="InterPro" id="IPR017896">
    <property type="entry name" value="4Fe4S_Fe-S-bd"/>
</dbReference>
<evidence type="ECO:0000313" key="11">
    <source>
        <dbReference type="EMBL" id="AKU90114.1"/>
    </source>
</evidence>
<dbReference type="PANTHER" id="PTHR30002">
    <property type="entry name" value="EPOXYQUEUOSINE REDUCTASE"/>
    <property type="match status" value="1"/>
</dbReference>
<evidence type="ECO:0000256" key="1">
    <source>
        <dbReference type="ARBA" id="ARBA00022485"/>
    </source>
</evidence>
<evidence type="ECO:0000256" key="7">
    <source>
        <dbReference type="ARBA" id="ARBA00023004"/>
    </source>
</evidence>
<feature type="region of interest" description="Disordered" evidence="9">
    <location>
        <begin position="349"/>
        <end position="370"/>
    </location>
</feature>
<feature type="compositionally biased region" description="Basic and acidic residues" evidence="9">
    <location>
        <begin position="361"/>
        <end position="370"/>
    </location>
</feature>